<sequence>MSIIIIGGNECMERRYTETCFEHGCKRAKVFTKASGEMKKKLGPADLYILFTNTVSHKMVACALCEAKKCNARVERCHSSSLCALKAILNSHCPVHDHEIRN</sequence>
<name>A0A645DE79_9ZZZZ</name>
<dbReference type="InterPro" id="IPR016772">
    <property type="entry name" value="UCP020408"/>
</dbReference>
<dbReference type="Pfam" id="PF10087">
    <property type="entry name" value="DUF2325"/>
    <property type="match status" value="1"/>
</dbReference>
<gene>
    <name evidence="1" type="ORF">SDC9_134824</name>
</gene>
<dbReference type="EMBL" id="VSSQ01035494">
    <property type="protein sequence ID" value="MPM87724.1"/>
    <property type="molecule type" value="Genomic_DNA"/>
</dbReference>
<dbReference type="AlphaFoldDB" id="A0A645DE79"/>
<organism evidence="1">
    <name type="scientific">bioreactor metagenome</name>
    <dbReference type="NCBI Taxonomy" id="1076179"/>
    <lineage>
        <taxon>unclassified sequences</taxon>
        <taxon>metagenomes</taxon>
        <taxon>ecological metagenomes</taxon>
    </lineage>
</organism>
<reference evidence="1" key="1">
    <citation type="submission" date="2019-08" db="EMBL/GenBank/DDBJ databases">
        <authorList>
            <person name="Kucharzyk K."/>
            <person name="Murdoch R.W."/>
            <person name="Higgins S."/>
            <person name="Loffler F."/>
        </authorList>
    </citation>
    <scope>NUCLEOTIDE SEQUENCE</scope>
</reference>
<comment type="caution">
    <text evidence="1">The sequence shown here is derived from an EMBL/GenBank/DDBJ whole genome shotgun (WGS) entry which is preliminary data.</text>
</comment>
<evidence type="ECO:0000313" key="1">
    <source>
        <dbReference type="EMBL" id="MPM87724.1"/>
    </source>
</evidence>
<proteinExistence type="predicted"/>
<protein>
    <recommendedName>
        <fullName evidence="2">DUF2325 domain-containing protein</fullName>
    </recommendedName>
</protein>
<evidence type="ECO:0008006" key="2">
    <source>
        <dbReference type="Google" id="ProtNLM"/>
    </source>
</evidence>
<accession>A0A645DE79</accession>